<comment type="similarity">
    <text evidence="5">Belongs to the class-III pyridoxal-phosphate-dependent aminotransferase family.</text>
</comment>
<accession>A0A090Q4D5</accession>
<dbReference type="Gene3D" id="3.90.1150.10">
    <property type="entry name" value="Aspartate Aminotransferase, domain 1"/>
    <property type="match status" value="1"/>
</dbReference>
<dbReference type="SUPFAM" id="SSF53383">
    <property type="entry name" value="PLP-dependent transferases"/>
    <property type="match status" value="1"/>
</dbReference>
<dbReference type="InterPro" id="IPR049704">
    <property type="entry name" value="Aminotrans_3_PPA_site"/>
</dbReference>
<dbReference type="Pfam" id="PF00202">
    <property type="entry name" value="Aminotran_3"/>
    <property type="match status" value="1"/>
</dbReference>
<keyword evidence="2 6" id="KW-0032">Aminotransferase</keyword>
<dbReference type="eggNOG" id="COG0160">
    <property type="taxonomic scope" value="Bacteria"/>
</dbReference>
<dbReference type="GO" id="GO:0030170">
    <property type="term" value="F:pyridoxal phosphate binding"/>
    <property type="evidence" value="ECO:0007669"/>
    <property type="project" value="InterPro"/>
</dbReference>
<dbReference type="Gene3D" id="3.40.640.10">
    <property type="entry name" value="Type I PLP-dependent aspartate aminotransferase-like (Major domain)"/>
    <property type="match status" value="1"/>
</dbReference>
<dbReference type="PIRSF" id="PIRSF000521">
    <property type="entry name" value="Transaminase_4ab_Lys_Orn"/>
    <property type="match status" value="1"/>
</dbReference>
<comment type="caution">
    <text evidence="6">The sequence shown here is derived from an EMBL/GenBank/DDBJ whole genome shotgun (WGS) entry which is preliminary data.</text>
</comment>
<evidence type="ECO:0000313" key="6">
    <source>
        <dbReference type="EMBL" id="GAK97037.1"/>
    </source>
</evidence>
<dbReference type="PROSITE" id="PS00600">
    <property type="entry name" value="AA_TRANSFER_CLASS_3"/>
    <property type="match status" value="1"/>
</dbReference>
<evidence type="ECO:0000256" key="3">
    <source>
        <dbReference type="ARBA" id="ARBA00022679"/>
    </source>
</evidence>
<dbReference type="RefSeq" id="WP_042278607.1">
    <property type="nucleotide sequence ID" value="NZ_BBML01000004.1"/>
</dbReference>
<keyword evidence="3 6" id="KW-0808">Transferase</keyword>
<evidence type="ECO:0000313" key="7">
    <source>
        <dbReference type="Proteomes" id="UP000029221"/>
    </source>
</evidence>
<name>A0A090Q4D5_9FLAO</name>
<dbReference type="Proteomes" id="UP000029221">
    <property type="component" value="Unassembled WGS sequence"/>
</dbReference>
<dbReference type="InterPro" id="IPR005814">
    <property type="entry name" value="Aminotrans_3"/>
</dbReference>
<dbReference type="GO" id="GO:0042802">
    <property type="term" value="F:identical protein binding"/>
    <property type="evidence" value="ECO:0007669"/>
    <property type="project" value="TreeGrafter"/>
</dbReference>
<dbReference type="STRING" id="319236.BST91_04055"/>
<sequence length="396" mass="44034">MGIKTDFFKYQAQTTPFAPGLEISHANGNYFFDTHGNKYLDMVAGVSALPLGHSHPAVVKAIKDQLDKYMHVMVYGEYAMSPATLLCKKIASLLPDPLDTTYLVNSGTEATEASIKLARRVTGRSQIIAMKNAYHGNTTGSLALMDYEERKAPFRPLLPDVHHITFNCVQELRLITKNTAAVIIETIQGGAGFKVPSSHWLQQLRMRCNQTGTLLIVDEIQPGIWRTGSFCYFQQHDITPDMVITGKGLAGGLPIGALTARQSHMTQFKEFPMLGHITTFGGNPVIAAAALATLQAIEDEGYPERVKEIELRFRESLQHNNIKEIRGKGAMIAAILADDQYTARIVDRCREKGVIFFLLLFEKRAIRISPPYTVTDQEIDHACAVLKETIDEFYNS</sequence>
<dbReference type="CDD" id="cd00610">
    <property type="entry name" value="OAT_like"/>
    <property type="match status" value="1"/>
</dbReference>
<dbReference type="PANTHER" id="PTHR11986">
    <property type="entry name" value="AMINOTRANSFERASE CLASS III"/>
    <property type="match status" value="1"/>
</dbReference>
<evidence type="ECO:0000256" key="4">
    <source>
        <dbReference type="ARBA" id="ARBA00022898"/>
    </source>
</evidence>
<organism evidence="6 7">
    <name type="scientific">Nonlabens tegetincola</name>
    <dbReference type="NCBI Taxonomy" id="323273"/>
    <lineage>
        <taxon>Bacteria</taxon>
        <taxon>Pseudomonadati</taxon>
        <taxon>Bacteroidota</taxon>
        <taxon>Flavobacteriia</taxon>
        <taxon>Flavobacteriales</taxon>
        <taxon>Flavobacteriaceae</taxon>
        <taxon>Nonlabens</taxon>
    </lineage>
</organism>
<keyword evidence="7" id="KW-1185">Reference proteome</keyword>
<keyword evidence="4 5" id="KW-0663">Pyridoxal phosphate</keyword>
<dbReference type="AlphaFoldDB" id="A0A090Q4D5"/>
<evidence type="ECO:0000256" key="5">
    <source>
        <dbReference type="RuleBase" id="RU003560"/>
    </source>
</evidence>
<dbReference type="InterPro" id="IPR015422">
    <property type="entry name" value="PyrdxlP-dep_Trfase_small"/>
</dbReference>
<dbReference type="InterPro" id="IPR015424">
    <property type="entry name" value="PyrdxlP-dep_Trfase"/>
</dbReference>
<evidence type="ECO:0000256" key="2">
    <source>
        <dbReference type="ARBA" id="ARBA00022576"/>
    </source>
</evidence>
<dbReference type="InterPro" id="IPR015421">
    <property type="entry name" value="PyrdxlP-dep_Trfase_major"/>
</dbReference>
<dbReference type="PANTHER" id="PTHR11986:SF79">
    <property type="entry name" value="ACETYLORNITHINE AMINOTRANSFERASE, MITOCHONDRIAL"/>
    <property type="match status" value="1"/>
</dbReference>
<dbReference type="InterPro" id="IPR050103">
    <property type="entry name" value="Class-III_PLP-dep_AT"/>
</dbReference>
<reference evidence="6" key="1">
    <citation type="journal article" date="2014" name="Genome Announc.">
        <title>Draft Genome Sequences of Marine Flavobacterium Nonlabens Strains NR17, NR24, NR27, NR32, NR33, and Ara13.</title>
        <authorList>
            <person name="Nakanishi M."/>
            <person name="Meirelles P."/>
            <person name="Suzuki R."/>
            <person name="Takatani N."/>
            <person name="Mino S."/>
            <person name="Suda W."/>
            <person name="Oshima K."/>
            <person name="Hattori M."/>
            <person name="Ohkuma M."/>
            <person name="Hosokawa M."/>
            <person name="Miyashita K."/>
            <person name="Thompson F.L."/>
            <person name="Niwa A."/>
            <person name="Sawabe T."/>
            <person name="Sawabe T."/>
        </authorList>
    </citation>
    <scope>NUCLEOTIDE SEQUENCE [LARGE SCALE GENOMIC DNA]</scope>
    <source>
        <strain evidence="6">JCM 19294</strain>
    </source>
</reference>
<gene>
    <name evidence="6" type="ORF">JCM19294_543</name>
</gene>
<dbReference type="EC" id="2.6.1.11" evidence="6"/>
<dbReference type="GO" id="GO:0003992">
    <property type="term" value="F:N2-acetyl-L-ornithine:2-oxoglutarate 5-aminotransferase activity"/>
    <property type="evidence" value="ECO:0007669"/>
    <property type="project" value="UniProtKB-EC"/>
</dbReference>
<comment type="cofactor">
    <cofactor evidence="1">
        <name>pyridoxal 5'-phosphate</name>
        <dbReference type="ChEBI" id="CHEBI:597326"/>
    </cofactor>
</comment>
<proteinExistence type="inferred from homology"/>
<evidence type="ECO:0000256" key="1">
    <source>
        <dbReference type="ARBA" id="ARBA00001933"/>
    </source>
</evidence>
<dbReference type="FunFam" id="3.40.640.10:FF:000004">
    <property type="entry name" value="Acetylornithine aminotransferase"/>
    <property type="match status" value="1"/>
</dbReference>
<protein>
    <submittedName>
        <fullName evidence="6">Acetylornithine aminotransferase</fullName>
        <ecNumber evidence="6">2.6.1.11</ecNumber>
    </submittedName>
</protein>
<dbReference type="EMBL" id="BBML01000004">
    <property type="protein sequence ID" value="GAK97037.1"/>
    <property type="molecule type" value="Genomic_DNA"/>
</dbReference>